<dbReference type="AlphaFoldDB" id="A0A7W7WDC1"/>
<evidence type="ECO:0000313" key="3">
    <source>
        <dbReference type="Proteomes" id="UP000534286"/>
    </source>
</evidence>
<evidence type="ECO:0000259" key="1">
    <source>
        <dbReference type="Pfam" id="PF10592"/>
    </source>
</evidence>
<dbReference type="Proteomes" id="UP000534286">
    <property type="component" value="Unassembled WGS sequence"/>
</dbReference>
<dbReference type="InterPro" id="IPR018891">
    <property type="entry name" value="AIPR_C"/>
</dbReference>
<feature type="domain" description="Abortive phage infection protein C-terminal" evidence="1">
    <location>
        <begin position="247"/>
        <end position="474"/>
    </location>
</feature>
<sequence>MNPNEGPPLSILHINQLAAHIRRTLIPHLDLSDLRVPVDGNPASLSRGLAALGVQALTGFDAATAAACVIDGFDDNGIDAVAIDDNHDRIFLVQAKWHAEGRKNVDQAEALKLTSGARDLFAGRYDRFNQRLRALQPRIEAALNNPRVKITLAIVTTGSDQLAEVVRRPLDNLCDEVNDAGELVDVNVLGLKAIHDFVVNGTSGRGVDLDVHLTGWGSIHTPYEAFYGVATAVQVAGWYEDHGERLFDGNLRDALGQTPVNDALFATLWNEPEHFWYFNNGITVLAEEVHRAARDSQTREYGKFQIVGATVVNGAQTAASVRSILRKDPDLLSEAKIWIRIISLDGCPEGFAARVTRATNTQNGVDARDFIALDPRQERIRAQFRLQFDKVYGVRRGSDNVTGDDGCDVEEAAVALACANADPAFAVDAKRQVSLLWTASDDATYQTLFPNDLNVVYLWNSVLVLRAVERKLADLRSELDGRDGAVAVHGNRLIAHMVLSQLDDRDLNDPEAERREAFASVPELTRTVCLLLAVQVQKSNSGVFLGSLFKNHVKCRELVECTLESFTGSPVQLPLVRVAAPRSTSSSRPAKPDGARKADAVKVIQNAGLLSDGAQLIFKAVTQREKSVLLPWIAQDPRRGRAMWSNHGWEALVWEADGQRYAASRLVMHMMREAGFPNPPSGVRGPMRWMVPDHGTLNEIADKLISGE</sequence>
<dbReference type="Pfam" id="PF10592">
    <property type="entry name" value="AIPR"/>
    <property type="match status" value="1"/>
</dbReference>
<comment type="caution">
    <text evidence="2">The sequence shown here is derived from an EMBL/GenBank/DDBJ whole genome shotgun (WGS) entry which is preliminary data.</text>
</comment>
<accession>A0A7W7WDC1</accession>
<dbReference type="RefSeq" id="WP_184758245.1">
    <property type="nucleotide sequence ID" value="NZ_BAABEK010000087.1"/>
</dbReference>
<protein>
    <recommendedName>
        <fullName evidence="1">Abortive phage infection protein C-terminal domain-containing protein</fullName>
    </recommendedName>
</protein>
<evidence type="ECO:0000313" key="2">
    <source>
        <dbReference type="EMBL" id="MBB4942240.1"/>
    </source>
</evidence>
<reference evidence="2 3" key="1">
    <citation type="submission" date="2020-08" db="EMBL/GenBank/DDBJ databases">
        <title>Sequencing the genomes of 1000 actinobacteria strains.</title>
        <authorList>
            <person name="Klenk H.-P."/>
        </authorList>
    </citation>
    <scope>NUCLEOTIDE SEQUENCE [LARGE SCALE GENOMIC DNA]</scope>
    <source>
        <strain evidence="2 3">DSM 43023</strain>
    </source>
</reference>
<name>A0A7W7WDC1_9ACTN</name>
<dbReference type="EMBL" id="JACHJU010000003">
    <property type="protein sequence ID" value="MBB4942240.1"/>
    <property type="molecule type" value="Genomic_DNA"/>
</dbReference>
<gene>
    <name evidence="2" type="ORF">FHR32_006626</name>
</gene>
<proteinExistence type="predicted"/>
<organism evidence="2 3">
    <name type="scientific">Streptosporangium album</name>
    <dbReference type="NCBI Taxonomy" id="47479"/>
    <lineage>
        <taxon>Bacteria</taxon>
        <taxon>Bacillati</taxon>
        <taxon>Actinomycetota</taxon>
        <taxon>Actinomycetes</taxon>
        <taxon>Streptosporangiales</taxon>
        <taxon>Streptosporangiaceae</taxon>
        <taxon>Streptosporangium</taxon>
    </lineage>
</organism>
<keyword evidence="3" id="KW-1185">Reference proteome</keyword>